<protein>
    <submittedName>
        <fullName evidence="1">Uncharacterized protein</fullName>
    </submittedName>
</protein>
<sequence>MRIRRGPVPTRRQGNLKKARARLGPIARFPTVPSRLMGTAAEQTRLEEHRQKLKERFWSEVKSLIREGGETVLNGTKFNVEGRIEGKELE</sequence>
<keyword evidence="2" id="KW-1185">Reference proteome</keyword>
<comment type="caution">
    <text evidence="1">The sequence shown here is derived from an EMBL/GenBank/DDBJ whole genome shotgun (WGS) entry which is preliminary data.</text>
</comment>
<name>A0A401S8N1_CHIPU</name>
<gene>
    <name evidence="1" type="ORF">chiPu_0005175</name>
</gene>
<dbReference type="AlphaFoldDB" id="A0A401S8N1"/>
<reference evidence="1 2" key="1">
    <citation type="journal article" date="2018" name="Nat. Ecol. Evol.">
        <title>Shark genomes provide insights into elasmobranch evolution and the origin of vertebrates.</title>
        <authorList>
            <person name="Hara Y"/>
            <person name="Yamaguchi K"/>
            <person name="Onimaru K"/>
            <person name="Kadota M"/>
            <person name="Koyanagi M"/>
            <person name="Keeley SD"/>
            <person name="Tatsumi K"/>
            <person name="Tanaka K"/>
            <person name="Motone F"/>
            <person name="Kageyama Y"/>
            <person name="Nozu R"/>
            <person name="Adachi N"/>
            <person name="Nishimura O"/>
            <person name="Nakagawa R"/>
            <person name="Tanegashima C"/>
            <person name="Kiyatake I"/>
            <person name="Matsumoto R"/>
            <person name="Murakumo K"/>
            <person name="Nishida K"/>
            <person name="Terakita A"/>
            <person name="Kuratani S"/>
            <person name="Sato K"/>
            <person name="Hyodo S Kuraku.S."/>
        </authorList>
    </citation>
    <scope>NUCLEOTIDE SEQUENCE [LARGE SCALE GENOMIC DNA]</scope>
</reference>
<evidence type="ECO:0000313" key="1">
    <source>
        <dbReference type="EMBL" id="GCC26755.1"/>
    </source>
</evidence>
<evidence type="ECO:0000313" key="2">
    <source>
        <dbReference type="Proteomes" id="UP000287033"/>
    </source>
</evidence>
<dbReference type="Proteomes" id="UP000287033">
    <property type="component" value="Unassembled WGS sequence"/>
</dbReference>
<proteinExistence type="predicted"/>
<organism evidence="1 2">
    <name type="scientific">Chiloscyllium punctatum</name>
    <name type="common">Brownbanded bambooshark</name>
    <name type="synonym">Hemiscyllium punctatum</name>
    <dbReference type="NCBI Taxonomy" id="137246"/>
    <lineage>
        <taxon>Eukaryota</taxon>
        <taxon>Metazoa</taxon>
        <taxon>Chordata</taxon>
        <taxon>Craniata</taxon>
        <taxon>Vertebrata</taxon>
        <taxon>Chondrichthyes</taxon>
        <taxon>Elasmobranchii</taxon>
        <taxon>Galeomorphii</taxon>
        <taxon>Galeoidea</taxon>
        <taxon>Orectolobiformes</taxon>
        <taxon>Hemiscylliidae</taxon>
        <taxon>Chiloscyllium</taxon>
    </lineage>
</organism>
<accession>A0A401S8N1</accession>
<dbReference type="EMBL" id="BEZZ01000137">
    <property type="protein sequence ID" value="GCC26755.1"/>
    <property type="molecule type" value="Genomic_DNA"/>
</dbReference>